<comment type="pathway">
    <text evidence="2 9">Amino-acid biosynthesis; L-tryptophan biosynthesis; L-tryptophan from chorismate: step 5/5.</text>
</comment>
<protein>
    <recommendedName>
        <fullName evidence="9">Tryptophan synthase alpha chain</fullName>
        <ecNumber evidence="9">4.2.1.20</ecNumber>
    </recommendedName>
</protein>
<evidence type="ECO:0000256" key="9">
    <source>
        <dbReference type="HAMAP-Rule" id="MF_00131"/>
    </source>
</evidence>
<keyword evidence="4 9" id="KW-0028">Amino-acid biosynthesis</keyword>
<dbReference type="UniPathway" id="UPA00035">
    <property type="reaction ID" value="UER00044"/>
</dbReference>
<dbReference type="OrthoDB" id="9804578at2"/>
<dbReference type="FunFam" id="3.20.20.70:FF:000037">
    <property type="entry name" value="Tryptophan synthase alpha chain"/>
    <property type="match status" value="1"/>
</dbReference>
<evidence type="ECO:0000256" key="7">
    <source>
        <dbReference type="ARBA" id="ARBA00023239"/>
    </source>
</evidence>
<evidence type="ECO:0000313" key="12">
    <source>
        <dbReference type="Proteomes" id="UP000264883"/>
    </source>
</evidence>
<sequence length="264" mass="29442">MNRIDLKFKKLKEKNEKALITFITAGDPDIGTTVELALEIEKAGADIIELGIPYSDPVADGEVIQESSQRALNKGIKIKDIMQAVKDIRKQSSIPLIYLVYYNCIFKYGIEKFIRDCSKSGIDGLIIPDLPLEERGEIMEFAYENDIYILPMVAPASEERIKNILKEGKGFVYCVSINGVTGTRENISTDLSNYINLIKEYSQLPKAIGFGVSNVEMTKEFSKYAEGVIVGSAIIKRMASTDNKEEGIKRAVSLVKELKEALRS</sequence>
<dbReference type="NCBIfam" id="TIGR00262">
    <property type="entry name" value="trpA"/>
    <property type="match status" value="1"/>
</dbReference>
<proteinExistence type="inferred from homology"/>
<dbReference type="PANTHER" id="PTHR43406">
    <property type="entry name" value="TRYPTOPHAN SYNTHASE, ALPHA CHAIN"/>
    <property type="match status" value="1"/>
</dbReference>
<accession>A0A343JFJ0</accession>
<feature type="active site" description="Proton acceptor" evidence="9">
    <location>
        <position position="60"/>
    </location>
</feature>
<gene>
    <name evidence="9" type="primary">trpA</name>
    <name evidence="11" type="ORF">BEN51_12870</name>
</gene>
<dbReference type="InterPro" id="IPR002028">
    <property type="entry name" value="Trp_synthase_suA"/>
</dbReference>
<evidence type="ECO:0000256" key="6">
    <source>
        <dbReference type="ARBA" id="ARBA00023141"/>
    </source>
</evidence>
<comment type="catalytic activity">
    <reaction evidence="8 9">
        <text>(1S,2R)-1-C-(indol-3-yl)glycerol 3-phosphate + L-serine = D-glyceraldehyde 3-phosphate + L-tryptophan + H2O</text>
        <dbReference type="Rhea" id="RHEA:10532"/>
        <dbReference type="ChEBI" id="CHEBI:15377"/>
        <dbReference type="ChEBI" id="CHEBI:33384"/>
        <dbReference type="ChEBI" id="CHEBI:57912"/>
        <dbReference type="ChEBI" id="CHEBI:58866"/>
        <dbReference type="ChEBI" id="CHEBI:59776"/>
        <dbReference type="EC" id="4.2.1.20"/>
    </reaction>
</comment>
<dbReference type="CDD" id="cd04724">
    <property type="entry name" value="Tryptophan_synthase_alpha"/>
    <property type="match status" value="1"/>
</dbReference>
<evidence type="ECO:0000313" key="11">
    <source>
        <dbReference type="EMBL" id="ASW44298.1"/>
    </source>
</evidence>
<evidence type="ECO:0000256" key="5">
    <source>
        <dbReference type="ARBA" id="ARBA00022822"/>
    </source>
</evidence>
<keyword evidence="12" id="KW-1185">Reference proteome</keyword>
<comment type="subunit">
    <text evidence="3 9">Tetramer of two alpha and two beta chains.</text>
</comment>
<dbReference type="HAMAP" id="MF_00131">
    <property type="entry name" value="Trp_synth_alpha"/>
    <property type="match status" value="1"/>
</dbReference>
<dbReference type="SUPFAM" id="SSF51366">
    <property type="entry name" value="Ribulose-phoshate binding barrel"/>
    <property type="match status" value="1"/>
</dbReference>
<dbReference type="InterPro" id="IPR018204">
    <property type="entry name" value="Trp_synthase_alpha_AS"/>
</dbReference>
<name>A0A343JFJ0_9CLOT</name>
<feature type="active site" description="Proton acceptor" evidence="9">
    <location>
        <position position="49"/>
    </location>
</feature>
<keyword evidence="7 9" id="KW-0456">Lyase</keyword>
<dbReference type="EMBL" id="CP016786">
    <property type="protein sequence ID" value="ASW44298.1"/>
    <property type="molecule type" value="Genomic_DNA"/>
</dbReference>
<dbReference type="GO" id="GO:0004834">
    <property type="term" value="F:tryptophan synthase activity"/>
    <property type="evidence" value="ECO:0007669"/>
    <property type="project" value="UniProtKB-UniRule"/>
</dbReference>
<evidence type="ECO:0000256" key="8">
    <source>
        <dbReference type="ARBA" id="ARBA00049047"/>
    </source>
</evidence>
<evidence type="ECO:0000256" key="3">
    <source>
        <dbReference type="ARBA" id="ARBA00011270"/>
    </source>
</evidence>
<dbReference type="PANTHER" id="PTHR43406:SF1">
    <property type="entry name" value="TRYPTOPHAN SYNTHASE ALPHA CHAIN, CHLOROPLASTIC"/>
    <property type="match status" value="1"/>
</dbReference>
<dbReference type="RefSeq" id="WP_119866422.1">
    <property type="nucleotide sequence ID" value="NZ_CP016786.1"/>
</dbReference>
<dbReference type="AlphaFoldDB" id="A0A343JFJ0"/>
<evidence type="ECO:0000256" key="1">
    <source>
        <dbReference type="ARBA" id="ARBA00003365"/>
    </source>
</evidence>
<dbReference type="InterPro" id="IPR013785">
    <property type="entry name" value="Aldolase_TIM"/>
</dbReference>
<comment type="similarity">
    <text evidence="9 10">Belongs to the TrpA family.</text>
</comment>
<dbReference type="GO" id="GO:0005829">
    <property type="term" value="C:cytosol"/>
    <property type="evidence" value="ECO:0007669"/>
    <property type="project" value="TreeGrafter"/>
</dbReference>
<dbReference type="EC" id="4.2.1.20" evidence="9"/>
<dbReference type="Pfam" id="PF00290">
    <property type="entry name" value="Trp_syntA"/>
    <property type="match status" value="1"/>
</dbReference>
<evidence type="ECO:0000256" key="10">
    <source>
        <dbReference type="RuleBase" id="RU003662"/>
    </source>
</evidence>
<dbReference type="Proteomes" id="UP000264883">
    <property type="component" value="Chromosome"/>
</dbReference>
<organism evidence="11 12">
    <name type="scientific">Clostridium isatidis</name>
    <dbReference type="NCBI Taxonomy" id="182773"/>
    <lineage>
        <taxon>Bacteria</taxon>
        <taxon>Bacillati</taxon>
        <taxon>Bacillota</taxon>
        <taxon>Clostridia</taxon>
        <taxon>Eubacteriales</taxon>
        <taxon>Clostridiaceae</taxon>
        <taxon>Clostridium</taxon>
    </lineage>
</organism>
<evidence type="ECO:0000256" key="4">
    <source>
        <dbReference type="ARBA" id="ARBA00022605"/>
    </source>
</evidence>
<evidence type="ECO:0000256" key="2">
    <source>
        <dbReference type="ARBA" id="ARBA00004733"/>
    </source>
</evidence>
<keyword evidence="5 9" id="KW-0822">Tryptophan biosynthesis</keyword>
<reference evidence="11 12" key="1">
    <citation type="submission" date="2016-08" db="EMBL/GenBank/DDBJ databases">
        <title>Complete Genome Sequence Of The Indigo Reducing Clostridium isatidis DSM15098.</title>
        <authorList>
            <person name="Little G.T."/>
            <person name="Minton N.P."/>
        </authorList>
    </citation>
    <scope>NUCLEOTIDE SEQUENCE [LARGE SCALE GENOMIC DNA]</scope>
    <source>
        <strain evidence="11 12">DSM 15098</strain>
    </source>
</reference>
<dbReference type="KEGG" id="cia:BEN51_12870"/>
<comment type="function">
    <text evidence="1 9">The alpha subunit is responsible for the aldol cleavage of indoleglycerol phosphate to indole and glyceraldehyde 3-phosphate.</text>
</comment>
<keyword evidence="6 9" id="KW-0057">Aromatic amino acid biosynthesis</keyword>
<dbReference type="Gene3D" id="3.20.20.70">
    <property type="entry name" value="Aldolase class I"/>
    <property type="match status" value="1"/>
</dbReference>
<dbReference type="InterPro" id="IPR011060">
    <property type="entry name" value="RibuloseP-bd_barrel"/>
</dbReference>
<dbReference type="PROSITE" id="PS00167">
    <property type="entry name" value="TRP_SYNTHASE_ALPHA"/>
    <property type="match status" value="1"/>
</dbReference>